<evidence type="ECO:0000256" key="3">
    <source>
        <dbReference type="ARBA" id="ARBA00022825"/>
    </source>
</evidence>
<gene>
    <name evidence="7" type="ORF">J3D65DRAFT_159500</name>
</gene>
<evidence type="ECO:0000256" key="1">
    <source>
        <dbReference type="ARBA" id="ARBA00022670"/>
    </source>
</evidence>
<feature type="compositionally biased region" description="Basic and acidic residues" evidence="5">
    <location>
        <begin position="368"/>
        <end position="381"/>
    </location>
</feature>
<evidence type="ECO:0000313" key="7">
    <source>
        <dbReference type="EMBL" id="KAK7529832.1"/>
    </source>
</evidence>
<name>A0ABR1L835_9PEZI</name>
<dbReference type="PROSITE" id="PS51892">
    <property type="entry name" value="SUBTILASE"/>
    <property type="match status" value="1"/>
</dbReference>
<dbReference type="RefSeq" id="XP_066650198.1">
    <property type="nucleotide sequence ID" value="XM_066794152.1"/>
</dbReference>
<dbReference type="InterPro" id="IPR011990">
    <property type="entry name" value="TPR-like_helical_dom_sf"/>
</dbReference>
<dbReference type="Proteomes" id="UP001360953">
    <property type="component" value="Unassembled WGS sequence"/>
</dbReference>
<feature type="active site" description="Charge relay system" evidence="4">
    <location>
        <position position="509"/>
    </location>
</feature>
<feature type="region of interest" description="Disordered" evidence="5">
    <location>
        <begin position="824"/>
        <end position="866"/>
    </location>
</feature>
<dbReference type="InterPro" id="IPR015500">
    <property type="entry name" value="Peptidase_S8_subtilisin-rel"/>
</dbReference>
<proteinExistence type="inferred from homology"/>
<organism evidence="7 8">
    <name type="scientific">Phyllosticta citribraziliensis</name>
    <dbReference type="NCBI Taxonomy" id="989973"/>
    <lineage>
        <taxon>Eukaryota</taxon>
        <taxon>Fungi</taxon>
        <taxon>Dikarya</taxon>
        <taxon>Ascomycota</taxon>
        <taxon>Pezizomycotina</taxon>
        <taxon>Dothideomycetes</taxon>
        <taxon>Dothideomycetes incertae sedis</taxon>
        <taxon>Botryosphaeriales</taxon>
        <taxon>Phyllostictaceae</taxon>
        <taxon>Phyllosticta</taxon>
    </lineage>
</organism>
<dbReference type="InterPro" id="IPR000209">
    <property type="entry name" value="Peptidase_S8/S53_dom"/>
</dbReference>
<feature type="compositionally biased region" description="Polar residues" evidence="5">
    <location>
        <begin position="345"/>
        <end position="355"/>
    </location>
</feature>
<dbReference type="Gene3D" id="1.25.40.10">
    <property type="entry name" value="Tetratricopeptide repeat domain"/>
    <property type="match status" value="1"/>
</dbReference>
<sequence length="884" mass="98325">MTDPVKDISRLLGSAEEAEQSDPAKAARLFEAAAQKAESHLGACHEETLEIRDSWANCLLDAQNHSAAISCNEENLQRRLGSISFGKRHETTLATRRLLADSYLQTKQQAKSIEQYRKVIRIDKGIGNRQTLFEDVLSFVCLLVGWGSETGDLVKISEALETSMKYLGKAEADVPGDYDILVEFNYNIGIQLRHLGKYLEASLRFKQVVVLANKVTESGKSLKNDVLLANSRKWLALCMKKMEAEIKEREQKDKQQDDQLHGTELGVPGSVASQALELNTGSTRHDEARKAAKSPNSQLRSDRSTKSHSQASEAAASLPSRRIAHISPSHTTSKGSSRKKSKSTVRNQNSNQISGNRGCEDSSLAEKTFADADKQVAERSRSASSLPLSLPEGSNSQLASATPLPRPAEPSELPIHVTSGLELSNSLDARSNPRRTLEQGKVQRGKRPVSTAPSVMPPKVSPTSNSGNFFGSNAKNESERWFDHLQRNAHRFLHKYHDDEKRITIALLDTGVALRDPSAIEMSQDIQMELCEQVMRGKTLQNRLPPDRDVDGHGSECAYLLTRVTPFAQILSYRIAEKITDDIEPAIVAEALRHAIHGRRQGVVDIISMSFGIKPTQDIRNLLNEAKGKGILMFAASSNDGGPRIKFPANSDDVFAIDAANRTGGPSFDNPGALQKPYRFTALGEILSLRGSMEGSQRRREVIPGSSFATPVAAATAAAILEFARQPPLSYDPLALKGLKMLEGMRAVFIHLLSTKKSAGSEFNHINIEHFEPMNNNKERWDEGGECDDWNSDRYQAADSICKRLKNALDDDYGQAMNDQIAKNHREKWTRESEEQRRKEREAWEETVAKQREDEEKKQEEINRTKKKELKRAFKDAVERIYPS</sequence>
<reference evidence="7 8" key="1">
    <citation type="submission" date="2024-04" db="EMBL/GenBank/DDBJ databases">
        <title>Phyllosticta paracitricarpa is synonymous to the EU quarantine fungus P. citricarpa based on phylogenomic analyses.</title>
        <authorList>
            <consortium name="Lawrence Berkeley National Laboratory"/>
            <person name="Van ingen-buijs V.A."/>
            <person name="Van westerhoven A.C."/>
            <person name="Haridas S."/>
            <person name="Skiadas P."/>
            <person name="Martin F."/>
            <person name="Groenewald J.Z."/>
            <person name="Crous P.W."/>
            <person name="Seidl M.F."/>
        </authorList>
    </citation>
    <scope>NUCLEOTIDE SEQUENCE [LARGE SCALE GENOMIC DNA]</scope>
    <source>
        <strain evidence="7 8">CPC 17464</strain>
    </source>
</reference>
<feature type="compositionally biased region" description="Low complexity" evidence="5">
    <location>
        <begin position="382"/>
        <end position="392"/>
    </location>
</feature>
<feature type="region of interest" description="Disordered" evidence="5">
    <location>
        <begin position="1"/>
        <end position="23"/>
    </location>
</feature>
<keyword evidence="3 4" id="KW-0720">Serine protease</keyword>
<accession>A0ABR1L835</accession>
<keyword evidence="8" id="KW-1185">Reference proteome</keyword>
<keyword evidence="1 4" id="KW-0645">Protease</keyword>
<protein>
    <recommendedName>
        <fullName evidence="6">Peptidase S8/S53 domain-containing protein</fullName>
    </recommendedName>
</protein>
<dbReference type="EMBL" id="JBBPEH010000015">
    <property type="protein sequence ID" value="KAK7529832.1"/>
    <property type="molecule type" value="Genomic_DNA"/>
</dbReference>
<evidence type="ECO:0000256" key="5">
    <source>
        <dbReference type="SAM" id="MobiDB-lite"/>
    </source>
</evidence>
<dbReference type="InterPro" id="IPR036852">
    <property type="entry name" value="Peptidase_S8/S53_dom_sf"/>
</dbReference>
<feature type="active site" description="Charge relay system" evidence="4">
    <location>
        <position position="707"/>
    </location>
</feature>
<dbReference type="GeneID" id="92027058"/>
<dbReference type="Pfam" id="PF00082">
    <property type="entry name" value="Peptidase_S8"/>
    <property type="match status" value="1"/>
</dbReference>
<feature type="compositionally biased region" description="Polar residues" evidence="5">
    <location>
        <begin position="271"/>
        <end position="282"/>
    </location>
</feature>
<evidence type="ECO:0000313" key="8">
    <source>
        <dbReference type="Proteomes" id="UP001360953"/>
    </source>
</evidence>
<comment type="similarity">
    <text evidence="4">Belongs to the peptidase S8 family.</text>
</comment>
<feature type="domain" description="Peptidase S8/S53" evidence="6">
    <location>
        <begin position="501"/>
        <end position="725"/>
    </location>
</feature>
<dbReference type="SUPFAM" id="SSF48452">
    <property type="entry name" value="TPR-like"/>
    <property type="match status" value="1"/>
</dbReference>
<feature type="region of interest" description="Disordered" evidence="5">
    <location>
        <begin position="248"/>
        <end position="469"/>
    </location>
</feature>
<evidence type="ECO:0000256" key="2">
    <source>
        <dbReference type="ARBA" id="ARBA00022801"/>
    </source>
</evidence>
<dbReference type="Gene3D" id="3.40.50.200">
    <property type="entry name" value="Peptidase S8/S53 domain"/>
    <property type="match status" value="1"/>
</dbReference>
<keyword evidence="2 4" id="KW-0378">Hydrolase</keyword>
<evidence type="ECO:0000256" key="4">
    <source>
        <dbReference type="PROSITE-ProRule" id="PRU01240"/>
    </source>
</evidence>
<evidence type="ECO:0000259" key="6">
    <source>
        <dbReference type="Pfam" id="PF00082"/>
    </source>
</evidence>
<comment type="caution">
    <text evidence="7">The sequence shown here is derived from an EMBL/GenBank/DDBJ whole genome shotgun (WGS) entry which is preliminary data.</text>
</comment>
<dbReference type="PRINTS" id="PR00723">
    <property type="entry name" value="SUBTILISIN"/>
</dbReference>
<dbReference type="SUPFAM" id="SSF52743">
    <property type="entry name" value="Subtilisin-like"/>
    <property type="match status" value="1"/>
</dbReference>
<feature type="compositionally biased region" description="Basic and acidic residues" evidence="5">
    <location>
        <begin position="824"/>
        <end position="864"/>
    </location>
</feature>
<feature type="active site" description="Charge relay system" evidence="4">
    <location>
        <position position="553"/>
    </location>
</feature>
<feature type="compositionally biased region" description="Basic and acidic residues" evidence="5">
    <location>
        <begin position="248"/>
        <end position="261"/>
    </location>
</feature>